<evidence type="ECO:0000256" key="2">
    <source>
        <dbReference type="ARBA" id="ARBA00022598"/>
    </source>
</evidence>
<evidence type="ECO:0000259" key="3">
    <source>
        <dbReference type="Pfam" id="PF00501"/>
    </source>
</evidence>
<dbReference type="SUPFAM" id="SSF56801">
    <property type="entry name" value="Acetyl-CoA synthetase-like"/>
    <property type="match status" value="1"/>
</dbReference>
<dbReference type="InterPro" id="IPR042099">
    <property type="entry name" value="ANL_N_sf"/>
</dbReference>
<dbReference type="PANTHER" id="PTHR22754">
    <property type="entry name" value="DISCO-INTERACTING PROTEIN 2 DIP2 -RELATED"/>
    <property type="match status" value="1"/>
</dbReference>
<feature type="domain" description="AMP-dependent synthetase/ligase" evidence="3">
    <location>
        <begin position="17"/>
        <end position="407"/>
    </location>
</feature>
<dbReference type="Gene3D" id="3.40.50.12780">
    <property type="entry name" value="N-terminal domain of ligase-like"/>
    <property type="match status" value="1"/>
</dbReference>
<protein>
    <submittedName>
        <fullName evidence="4">Fatty acyl-AMP ligase</fullName>
    </submittedName>
</protein>
<evidence type="ECO:0000313" key="4">
    <source>
        <dbReference type="EMBL" id="MBS9536050.1"/>
    </source>
</evidence>
<dbReference type="EMBL" id="JAHCLR010000074">
    <property type="protein sequence ID" value="MBS9536050.1"/>
    <property type="molecule type" value="Genomic_DNA"/>
</dbReference>
<organism evidence="4 5">
    <name type="scientific">Mycolicibacter acidiphilus</name>
    <dbReference type="NCBI Taxonomy" id="2835306"/>
    <lineage>
        <taxon>Bacteria</taxon>
        <taxon>Bacillati</taxon>
        <taxon>Actinomycetota</taxon>
        <taxon>Actinomycetes</taxon>
        <taxon>Mycobacteriales</taxon>
        <taxon>Mycobacteriaceae</taxon>
        <taxon>Mycolicibacter</taxon>
    </lineage>
</organism>
<comment type="similarity">
    <text evidence="1">Belongs to the ATP-dependent AMP-binding enzyme family.</text>
</comment>
<feature type="non-terminal residue" evidence="4">
    <location>
        <position position="451"/>
    </location>
</feature>
<comment type="caution">
    <text evidence="4">The sequence shown here is derived from an EMBL/GenBank/DDBJ whole genome shotgun (WGS) entry which is preliminary data.</text>
</comment>
<accession>A0ABS5RP18</accession>
<dbReference type="Proteomes" id="UP001519535">
    <property type="component" value="Unassembled WGS sequence"/>
</dbReference>
<dbReference type="CDD" id="cd05931">
    <property type="entry name" value="FAAL"/>
    <property type="match status" value="1"/>
</dbReference>
<keyword evidence="2 4" id="KW-0436">Ligase</keyword>
<dbReference type="InterPro" id="IPR040097">
    <property type="entry name" value="FAAL/FAAC"/>
</dbReference>
<proteinExistence type="inferred from homology"/>
<reference evidence="4 5" key="1">
    <citation type="submission" date="2021-05" db="EMBL/GenBank/DDBJ databases">
        <title>Mycobacterium acidophilum sp. nov., an extremely acid-tolerant member of the genus Mycobacterium.</title>
        <authorList>
            <person name="Xia J."/>
        </authorList>
    </citation>
    <scope>NUCLEOTIDE SEQUENCE [LARGE SCALE GENOMIC DNA]</scope>
    <source>
        <strain evidence="4 5">M1</strain>
    </source>
</reference>
<sequence>MPADDATAPHTLVDLLRNQAERYGEKVAFRFVPDGETEHSALTFHDLDLGARSVAAGLQAHGAAGKRVLVVCRPGLDSVVAYFGCLYAGAVAVPVQDRRVRLSMIAPDARAGFALADDDLQGRLRPTVDGLLKRPPIWLAPDASVGDPDAWVPPQIDGETTAMLQYTSGSTRAPKGVVLTHANLLANLAAIHAAWGGDDTDVGVYWLPQHHDMGLIGGILEMVYVGCTTVLMAPEAFIMGPLSWLAAIARYRATATTAPNFAYQLCVDRSTPDERAALDLSHWKYAMNGAEPVHAGTLRAFADAFAPAGFRPEVFIPVYGLAESTLLVTGGSDTPGATIRHIDRTALGQDRVVDADPDDDGAVELVGCGVPQGGAELVIVDPETRFRRGPGEVGEIWVTGPCVAHGYRGKPEDTEATFGGYLADDGAGPYLRTGDLGFLADGQLFVTGRCK</sequence>
<dbReference type="GO" id="GO:0016874">
    <property type="term" value="F:ligase activity"/>
    <property type="evidence" value="ECO:0007669"/>
    <property type="project" value="UniProtKB-KW"/>
</dbReference>
<name>A0ABS5RP18_9MYCO</name>
<dbReference type="PANTHER" id="PTHR22754:SF32">
    <property type="entry name" value="DISCO-INTERACTING PROTEIN 2"/>
    <property type="match status" value="1"/>
</dbReference>
<evidence type="ECO:0000256" key="1">
    <source>
        <dbReference type="ARBA" id="ARBA00006432"/>
    </source>
</evidence>
<dbReference type="InterPro" id="IPR000873">
    <property type="entry name" value="AMP-dep_synth/lig_dom"/>
</dbReference>
<dbReference type="RefSeq" id="WP_214094896.1">
    <property type="nucleotide sequence ID" value="NZ_JAHCLR010000074.1"/>
</dbReference>
<keyword evidence="5" id="KW-1185">Reference proteome</keyword>
<gene>
    <name evidence="4" type="ORF">KIH27_20925</name>
</gene>
<dbReference type="Pfam" id="PF00501">
    <property type="entry name" value="AMP-binding"/>
    <property type="match status" value="1"/>
</dbReference>
<evidence type="ECO:0000313" key="5">
    <source>
        <dbReference type="Proteomes" id="UP001519535"/>
    </source>
</evidence>